<evidence type="ECO:0000256" key="3">
    <source>
        <dbReference type="ARBA" id="ARBA00022989"/>
    </source>
</evidence>
<evidence type="ECO:0000313" key="6">
    <source>
        <dbReference type="EMBL" id="KFH42272.1"/>
    </source>
</evidence>
<organism evidence="6 7">
    <name type="scientific">Hapsidospora chrysogenum (strain ATCC 11550 / CBS 779.69 / DSM 880 / IAM 14645 / JCM 23072 / IMI 49137)</name>
    <name type="common">Acremonium chrysogenum</name>
    <dbReference type="NCBI Taxonomy" id="857340"/>
    <lineage>
        <taxon>Eukaryota</taxon>
        <taxon>Fungi</taxon>
        <taxon>Dikarya</taxon>
        <taxon>Ascomycota</taxon>
        <taxon>Pezizomycotina</taxon>
        <taxon>Sordariomycetes</taxon>
        <taxon>Hypocreomycetidae</taxon>
        <taxon>Hypocreales</taxon>
        <taxon>Bionectriaceae</taxon>
        <taxon>Hapsidospora</taxon>
    </lineage>
</organism>
<feature type="transmembrane region" description="Helical" evidence="5">
    <location>
        <begin position="185"/>
        <end position="206"/>
    </location>
</feature>
<dbReference type="InterPro" id="IPR007568">
    <property type="entry name" value="RTA1"/>
</dbReference>
<feature type="transmembrane region" description="Helical" evidence="5">
    <location>
        <begin position="141"/>
        <end position="164"/>
    </location>
</feature>
<dbReference type="OrthoDB" id="3358017at2759"/>
<accession>A0A086SYU0</accession>
<dbReference type="HOGENOM" id="CLU_033465_3_2_1"/>
<dbReference type="Pfam" id="PF04479">
    <property type="entry name" value="RTA1"/>
    <property type="match status" value="1"/>
</dbReference>
<reference evidence="7" key="1">
    <citation type="journal article" date="2014" name="Genome Announc.">
        <title>Genome sequence and annotation of Acremonium chrysogenum, producer of the beta-lactam antibiotic cephalosporin C.</title>
        <authorList>
            <person name="Terfehr D."/>
            <person name="Dahlmann T.A."/>
            <person name="Specht T."/>
            <person name="Zadra I."/>
            <person name="Kuernsteiner H."/>
            <person name="Kueck U."/>
        </authorList>
    </citation>
    <scope>NUCLEOTIDE SEQUENCE [LARGE SCALE GENOMIC DNA]</scope>
    <source>
        <strain evidence="7">ATCC 11550 / CBS 779.69 / DSM 880 / IAM 14645 / JCM 23072 / IMI 49137</strain>
    </source>
</reference>
<feature type="transmembrane region" description="Helical" evidence="5">
    <location>
        <begin position="15"/>
        <end position="35"/>
    </location>
</feature>
<evidence type="ECO:0000313" key="7">
    <source>
        <dbReference type="Proteomes" id="UP000029964"/>
    </source>
</evidence>
<gene>
    <name evidence="6" type="ORF">ACRE_069980</name>
</gene>
<name>A0A086SYU0_HAPC1</name>
<evidence type="ECO:0000256" key="2">
    <source>
        <dbReference type="ARBA" id="ARBA00022692"/>
    </source>
</evidence>
<feature type="transmembrane region" description="Helical" evidence="5">
    <location>
        <begin position="70"/>
        <end position="89"/>
    </location>
</feature>
<dbReference type="EMBL" id="JPKY01000099">
    <property type="protein sequence ID" value="KFH42272.1"/>
    <property type="molecule type" value="Genomic_DNA"/>
</dbReference>
<protein>
    <submittedName>
        <fullName evidence="6">Uncharacterized protein</fullName>
    </submittedName>
</protein>
<dbReference type="Proteomes" id="UP000029964">
    <property type="component" value="Unassembled WGS sequence"/>
</dbReference>
<evidence type="ECO:0000256" key="4">
    <source>
        <dbReference type="ARBA" id="ARBA00023136"/>
    </source>
</evidence>
<keyword evidence="3 5" id="KW-1133">Transmembrane helix</keyword>
<feature type="transmembrane region" description="Helical" evidence="5">
    <location>
        <begin position="110"/>
        <end position="129"/>
    </location>
</feature>
<comment type="caution">
    <text evidence="6">The sequence shown here is derived from an EMBL/GenBank/DDBJ whole genome shotgun (WGS) entry which is preliminary data.</text>
</comment>
<feature type="transmembrane region" description="Helical" evidence="5">
    <location>
        <begin position="42"/>
        <end position="64"/>
    </location>
</feature>
<proteinExistence type="predicted"/>
<keyword evidence="2 5" id="KW-0812">Transmembrane</keyword>
<dbReference type="GO" id="GO:0016020">
    <property type="term" value="C:membrane"/>
    <property type="evidence" value="ECO:0007669"/>
    <property type="project" value="UniProtKB-SubCell"/>
</dbReference>
<evidence type="ECO:0000256" key="5">
    <source>
        <dbReference type="SAM" id="Phobius"/>
    </source>
</evidence>
<sequence>MADEEISVWMYNPSFPLAVLGAVIYGIVFLAITYLTLIKYRAWYLTVVVIGAAVEVVAYGPFVVTLTTTVLAPVLIAAGNYMLISRLILAVLPPSRHRVLGIPGRRLTPIFVCCDVVAFFVQGAGSGIASSNEWTGEQERIGRLVLVGGLAFQFVAFSLFLCVFRRFHVIANRYEVVDAPAGWRKVVLAVYVSSILIMIRCIFRVVEFAEGMDGYAFRNEWLFWVFEALPMVPAIAIFCFYHPSRYMGKYGAWRLTGSRKHSESTEMMRSSRAA</sequence>
<dbReference type="PANTHER" id="PTHR31465">
    <property type="entry name" value="PROTEIN RTA1-RELATED"/>
    <property type="match status" value="1"/>
</dbReference>
<keyword evidence="7" id="KW-1185">Reference proteome</keyword>
<dbReference type="STRING" id="857340.A0A086SYU0"/>
<evidence type="ECO:0000256" key="1">
    <source>
        <dbReference type="ARBA" id="ARBA00004141"/>
    </source>
</evidence>
<comment type="subcellular location">
    <subcellularLocation>
        <location evidence="1">Membrane</location>
        <topology evidence="1">Multi-pass membrane protein</topology>
    </subcellularLocation>
</comment>
<feature type="transmembrane region" description="Helical" evidence="5">
    <location>
        <begin position="221"/>
        <end position="241"/>
    </location>
</feature>
<dbReference type="PANTHER" id="PTHR31465:SF32">
    <property type="entry name" value="DOMAIN PROTEIN, PUTATIVE-RELATED"/>
    <property type="match status" value="1"/>
</dbReference>
<keyword evidence="4 5" id="KW-0472">Membrane</keyword>
<dbReference type="AlphaFoldDB" id="A0A086SYU0"/>